<dbReference type="InterPro" id="IPR011333">
    <property type="entry name" value="SKP1/BTB/POZ_sf"/>
</dbReference>
<feature type="region of interest" description="Disordered" evidence="3">
    <location>
        <begin position="303"/>
        <end position="337"/>
    </location>
</feature>
<dbReference type="PROSITE" id="PS50097">
    <property type="entry name" value="BTB"/>
    <property type="match status" value="1"/>
</dbReference>
<accession>A0A6I8TJA0</accession>
<evidence type="ECO:0000313" key="5">
    <source>
        <dbReference type="Proteomes" id="UP000008820"/>
    </source>
</evidence>
<dbReference type="PANTHER" id="PTHR23110">
    <property type="entry name" value="BTB DOMAIN TRANSCRIPTION FACTOR"/>
    <property type="match status" value="1"/>
</dbReference>
<feature type="compositionally biased region" description="Basic and acidic residues" evidence="3">
    <location>
        <begin position="317"/>
        <end position="332"/>
    </location>
</feature>
<reference evidence="4 5" key="1">
    <citation type="submission" date="2017-06" db="EMBL/GenBank/DDBJ databases">
        <title>Aedes aegypti genome working group (AGWG) sequencing and assembly.</title>
        <authorList>
            <consortium name="Aedes aegypti Genome Working Group (AGWG)"/>
            <person name="Matthews B.J."/>
        </authorList>
    </citation>
    <scope>NUCLEOTIDE SEQUENCE [LARGE SCALE GENOMIC DNA]</scope>
    <source>
        <strain evidence="4 5">LVP_AGWG</strain>
    </source>
</reference>
<dbReference type="GO" id="GO:0006357">
    <property type="term" value="P:regulation of transcription by RNA polymerase II"/>
    <property type="evidence" value="ECO:0007669"/>
    <property type="project" value="TreeGrafter"/>
</dbReference>
<feature type="region of interest" description="Disordered" evidence="3">
    <location>
        <begin position="119"/>
        <end position="153"/>
    </location>
</feature>
<dbReference type="Pfam" id="PF16064">
    <property type="entry name" value="DUF4806"/>
    <property type="match status" value="1"/>
</dbReference>
<keyword evidence="2" id="KW-0539">Nucleus</keyword>
<evidence type="ECO:0000256" key="3">
    <source>
        <dbReference type="SAM" id="MobiDB-lite"/>
    </source>
</evidence>
<dbReference type="SMART" id="SM00225">
    <property type="entry name" value="BTB"/>
    <property type="match status" value="1"/>
</dbReference>
<dbReference type="InterPro" id="IPR000210">
    <property type="entry name" value="BTB/POZ_dom"/>
</dbReference>
<dbReference type="InterPro" id="IPR051095">
    <property type="entry name" value="Dros_DevTransReg"/>
</dbReference>
<evidence type="ECO:0000256" key="2">
    <source>
        <dbReference type="ARBA" id="ARBA00023242"/>
    </source>
</evidence>
<dbReference type="AlphaFoldDB" id="A0A6I8TJA0"/>
<dbReference type="SUPFAM" id="SSF54695">
    <property type="entry name" value="POZ domain"/>
    <property type="match status" value="1"/>
</dbReference>
<protein>
    <submittedName>
        <fullName evidence="4">Uncharacterized protein</fullName>
    </submittedName>
</protein>
<name>A0A6I8TJA0_AEDAE</name>
<reference evidence="4" key="2">
    <citation type="submission" date="2020-05" db="UniProtKB">
        <authorList>
            <consortium name="EnsemblMetazoa"/>
        </authorList>
    </citation>
    <scope>IDENTIFICATION</scope>
    <source>
        <strain evidence="4">LVP_AGWG</strain>
    </source>
</reference>
<proteinExistence type="predicted"/>
<evidence type="ECO:0000313" key="4">
    <source>
        <dbReference type="EnsemblMetazoa" id="AAEL010576-PAG"/>
    </source>
</evidence>
<dbReference type="FunFam" id="3.30.710.10:FF:000036">
    <property type="entry name" value="Mod(Mdg4), isoform H"/>
    <property type="match status" value="1"/>
</dbReference>
<feature type="compositionally biased region" description="Polar residues" evidence="3">
    <location>
        <begin position="137"/>
        <end position="149"/>
    </location>
</feature>
<organism evidence="4 5">
    <name type="scientific">Aedes aegypti</name>
    <name type="common">Yellowfever mosquito</name>
    <name type="synonym">Culex aegypti</name>
    <dbReference type="NCBI Taxonomy" id="7159"/>
    <lineage>
        <taxon>Eukaryota</taxon>
        <taxon>Metazoa</taxon>
        <taxon>Ecdysozoa</taxon>
        <taxon>Arthropoda</taxon>
        <taxon>Hexapoda</taxon>
        <taxon>Insecta</taxon>
        <taxon>Pterygota</taxon>
        <taxon>Neoptera</taxon>
        <taxon>Endopterygota</taxon>
        <taxon>Diptera</taxon>
        <taxon>Nematocera</taxon>
        <taxon>Culicoidea</taxon>
        <taxon>Culicidae</taxon>
        <taxon>Culicinae</taxon>
        <taxon>Aedini</taxon>
        <taxon>Aedes</taxon>
        <taxon>Stegomyia</taxon>
    </lineage>
</organism>
<keyword evidence="5" id="KW-1185">Reference proteome</keyword>
<dbReference type="CDD" id="cd18315">
    <property type="entry name" value="BTB_POZ_BAB-like"/>
    <property type="match status" value="1"/>
</dbReference>
<dbReference type="InterPro" id="IPR032071">
    <property type="entry name" value="DUF4806"/>
</dbReference>
<dbReference type="EnsemblMetazoa" id="AAEL010576-RAG">
    <property type="protein sequence ID" value="AAEL010576-PAG"/>
    <property type="gene ID" value="AAEL010576"/>
</dbReference>
<dbReference type="Proteomes" id="UP000008820">
    <property type="component" value="Chromosome 1"/>
</dbReference>
<dbReference type="GO" id="GO:0005634">
    <property type="term" value="C:nucleus"/>
    <property type="evidence" value="ECO:0007669"/>
    <property type="project" value="UniProtKB-SubCell"/>
</dbReference>
<dbReference type="PANTHER" id="PTHR23110:SF92">
    <property type="entry name" value="MODIFIER OF MDG4"/>
    <property type="match status" value="1"/>
</dbReference>
<dbReference type="Pfam" id="PF00651">
    <property type="entry name" value="BTB"/>
    <property type="match status" value="1"/>
</dbReference>
<gene>
    <name evidence="4" type="primary">5573536</name>
</gene>
<feature type="region of interest" description="Disordered" evidence="3">
    <location>
        <begin position="358"/>
        <end position="382"/>
    </location>
</feature>
<evidence type="ECO:0000256" key="1">
    <source>
        <dbReference type="ARBA" id="ARBA00004123"/>
    </source>
</evidence>
<dbReference type="OrthoDB" id="2311693at2759"/>
<dbReference type="Gene3D" id="3.30.710.10">
    <property type="entry name" value="Potassium Channel Kv1.1, Chain A"/>
    <property type="match status" value="1"/>
</dbReference>
<sequence>MADDEQFSLCWNNFNTNLSAGFHESLVRGDLVDVTLAAEGQLVKAHRLILSVCSPYFRKMFTQMPANQHAFIFLKDVSHSALKDLIQFMYCGEVNVKQDALPAFISTAEALQIKGLTETGESAPTHPSPAKEASHIPSASSTTIPSLASSPRAKPIVRSRIQSYKLDSDDGSDHEKIVQIQATSTPASVASASSSTATTQVSVPQQVQILQQQTPQAQKRTLQQRASITPQTTQIMKRAKLTDPLEASEPTQIQTVQIVKQIAPTPQPSVSSEPEYVEMPIETINPKAEPEYADDPSEVEAIDTEHEQEQSLAEQEAAEHDQAEDDSAHYVEDETYGDMSKYDETYFAEGDDAKAGASGFSESYAESGTGADQAAQETPRNKLTQRKRELLLYVKPFERLAKAPRKLSVEGFAFPVYTSDEVERLEEAVRYSGKIRRQYVAYLAERKPRHMDIVECFGKFFTDEAMAPYAWNGYKNPRFPRKAMKTMAIFSSCMLEAWERHGVTSMDILSDILSKVITKIAGRRRSNNYNQRKRIQQFCDKHNE</sequence>
<comment type="subcellular location">
    <subcellularLocation>
        <location evidence="1">Nucleus</location>
    </subcellularLocation>
</comment>